<dbReference type="RefSeq" id="WP_319062412.1">
    <property type="nucleotide sequence ID" value="NZ_JARAYT010000006.1"/>
</dbReference>
<keyword evidence="4" id="KW-1185">Reference proteome</keyword>
<evidence type="ECO:0000256" key="1">
    <source>
        <dbReference type="SAM" id="MobiDB-lite"/>
    </source>
</evidence>
<protein>
    <recommendedName>
        <fullName evidence="5">Lipoprotein</fullName>
    </recommendedName>
</protein>
<feature type="region of interest" description="Disordered" evidence="1">
    <location>
        <begin position="23"/>
        <end position="70"/>
    </location>
</feature>
<organism evidence="3 4">
    <name type="scientific">Streptomyces europaeiscabiei</name>
    <dbReference type="NCBI Taxonomy" id="146819"/>
    <lineage>
        <taxon>Bacteria</taxon>
        <taxon>Bacillati</taxon>
        <taxon>Actinomycetota</taxon>
        <taxon>Actinomycetes</taxon>
        <taxon>Kitasatosporales</taxon>
        <taxon>Streptomycetaceae</taxon>
        <taxon>Streptomyces</taxon>
    </lineage>
</organism>
<proteinExistence type="predicted"/>
<keyword evidence="2" id="KW-0732">Signal</keyword>
<comment type="caution">
    <text evidence="3">The sequence shown here is derived from an EMBL/GenBank/DDBJ whole genome shotgun (WGS) entry which is preliminary data.</text>
</comment>
<accession>A0ABU4NGN3</accession>
<evidence type="ECO:0000313" key="4">
    <source>
        <dbReference type="Proteomes" id="UP001271274"/>
    </source>
</evidence>
<gene>
    <name evidence="3" type="ORF">PV662_19525</name>
</gene>
<dbReference type="EMBL" id="JARAYU010000006">
    <property type="protein sequence ID" value="MDX3701919.1"/>
    <property type="molecule type" value="Genomic_DNA"/>
</dbReference>
<evidence type="ECO:0000313" key="3">
    <source>
        <dbReference type="EMBL" id="MDX3701919.1"/>
    </source>
</evidence>
<name>A0ABU4NGN3_9ACTN</name>
<feature type="chain" id="PRO_5047298254" description="Lipoprotein" evidence="2">
    <location>
        <begin position="25"/>
        <end position="176"/>
    </location>
</feature>
<feature type="signal peptide" evidence="2">
    <location>
        <begin position="1"/>
        <end position="24"/>
    </location>
</feature>
<dbReference type="Proteomes" id="UP001271274">
    <property type="component" value="Unassembled WGS sequence"/>
</dbReference>
<evidence type="ECO:0008006" key="5">
    <source>
        <dbReference type="Google" id="ProtNLM"/>
    </source>
</evidence>
<dbReference type="PROSITE" id="PS51257">
    <property type="entry name" value="PROKAR_LIPOPROTEIN"/>
    <property type="match status" value="1"/>
</dbReference>
<sequence>MSRRTLTALTLLSAAALLSATACSSNGDTGSQKRQPARTAGPSPAKATPAADSNASATERVLRNRAPDPVADRVVLRQNRTRNSAHLEFGKARKGEGKALTVAVSCEGKGTIEVLLRPMAASFPMDCLDGEVTSINNQFAIDGAESAGTVSVTASSKVRWSLSIGRGEPVEQDLSD</sequence>
<feature type="compositionally biased region" description="Basic and acidic residues" evidence="1">
    <location>
        <begin position="60"/>
        <end position="70"/>
    </location>
</feature>
<evidence type="ECO:0000256" key="2">
    <source>
        <dbReference type="SAM" id="SignalP"/>
    </source>
</evidence>
<reference evidence="3 4" key="1">
    <citation type="journal article" date="2023" name="Microb. Genom.">
        <title>Mesoterricola silvestris gen. nov., sp. nov., Mesoterricola sediminis sp. nov., Geothrix oryzae sp. nov., Geothrix edaphica sp. nov., Geothrix rubra sp. nov., and Geothrix limicola sp. nov., six novel members of Acidobacteriota isolated from soils.</title>
        <authorList>
            <person name="Weisberg A.J."/>
            <person name="Pearce E."/>
            <person name="Kramer C.G."/>
            <person name="Chang J.H."/>
            <person name="Clarke C.R."/>
        </authorList>
    </citation>
    <scope>NUCLEOTIDE SEQUENCE [LARGE SCALE GENOMIC DNA]</scope>
    <source>
        <strain evidence="3 4">ID09-01A</strain>
    </source>
</reference>